<proteinExistence type="predicted"/>
<dbReference type="PANTHER" id="PTHR42915">
    <property type="entry name" value="HYPOTHETICAL 460 KDA PROTEIN IN FEUA-SIGW INTERGENIC REGION [PRECURSOR]"/>
    <property type="match status" value="1"/>
</dbReference>
<protein>
    <submittedName>
        <fullName evidence="3">Uncharacterized conserved protein YbbC, DUF1343 family</fullName>
    </submittedName>
</protein>
<dbReference type="InterPro" id="IPR008302">
    <property type="entry name" value="NamZ"/>
</dbReference>
<dbReference type="Pfam" id="PF07075">
    <property type="entry name" value="NamZ_N"/>
    <property type="match status" value="1"/>
</dbReference>
<organism evidence="3 4">
    <name type="scientific">Desulfobacula phenolica</name>
    <dbReference type="NCBI Taxonomy" id="90732"/>
    <lineage>
        <taxon>Bacteria</taxon>
        <taxon>Pseudomonadati</taxon>
        <taxon>Thermodesulfobacteriota</taxon>
        <taxon>Desulfobacteria</taxon>
        <taxon>Desulfobacterales</taxon>
        <taxon>Desulfobacteraceae</taxon>
        <taxon>Desulfobacula</taxon>
    </lineage>
</organism>
<dbReference type="Proteomes" id="UP000199608">
    <property type="component" value="Unassembled WGS sequence"/>
</dbReference>
<dbReference type="InterPro" id="IPR048503">
    <property type="entry name" value="NamZ_C"/>
</dbReference>
<evidence type="ECO:0000313" key="3">
    <source>
        <dbReference type="EMBL" id="SDU61106.1"/>
    </source>
</evidence>
<dbReference type="Gene3D" id="3.90.1150.140">
    <property type="match status" value="1"/>
</dbReference>
<dbReference type="InterPro" id="IPR048502">
    <property type="entry name" value="NamZ_N"/>
</dbReference>
<evidence type="ECO:0000259" key="2">
    <source>
        <dbReference type="Pfam" id="PF20732"/>
    </source>
</evidence>
<dbReference type="Pfam" id="PF20732">
    <property type="entry name" value="NamZ_C"/>
    <property type="match status" value="1"/>
</dbReference>
<dbReference type="AlphaFoldDB" id="A0A1H2JY78"/>
<dbReference type="Gene3D" id="3.40.50.12170">
    <property type="entry name" value="Uncharacterised protein PF07075, DUF1343"/>
    <property type="match status" value="1"/>
</dbReference>
<name>A0A1H2JY78_9BACT</name>
<dbReference type="EMBL" id="FNLL01000017">
    <property type="protein sequence ID" value="SDU61106.1"/>
    <property type="molecule type" value="Genomic_DNA"/>
</dbReference>
<dbReference type="RefSeq" id="WP_092237979.1">
    <property type="nucleotide sequence ID" value="NZ_FNLL01000017.1"/>
</dbReference>
<dbReference type="PIRSF" id="PIRSF016719">
    <property type="entry name" value="UCP016719"/>
    <property type="match status" value="1"/>
</dbReference>
<sequence>MNKYVTIGLENLIANPPDFLKGKRLGLLSNPASVDRHFNHASKLIHRLFPDQLKILFSPQHGFYAEKQDNMIESEHFVEPDLNIPVYSLYNETRIPTKEMFDQMDVLLIDIQDVGTRVYTFIYTISFCLEVAAKFNKQVVILDRPNPIGGIQIEGNILAEEYASFVGRFPIPMRHGLTVGEISQFFNKQFNMGCDLTIIPMTGWTRQMYWKDTGRFWIPPSPNLPTPNSCIVYPGQVIFEGTNISEGRGTTLPFEQFGAPFLDTKKIKAKADKIIKGACLRPVNFEPTSGKCQGSICKGFQIHVTSPYEFKPYFSSMILLQLIIRHHMDDFKFKEPPYEYEFKKMPIDLILGSKALRKKLTNLEDLTLLPDKWQQDQERFKSLSGKYHLYE</sequence>
<feature type="domain" description="Peptidoglycan beta-N-acetylmuramidase NamZ C-terminal" evidence="2">
    <location>
        <begin position="231"/>
        <end position="390"/>
    </location>
</feature>
<dbReference type="GO" id="GO:0033922">
    <property type="term" value="F:peptidoglycan beta-N-acetylmuramidase activity"/>
    <property type="evidence" value="ECO:0007669"/>
    <property type="project" value="InterPro"/>
</dbReference>
<evidence type="ECO:0000259" key="1">
    <source>
        <dbReference type="Pfam" id="PF07075"/>
    </source>
</evidence>
<evidence type="ECO:0000313" key="4">
    <source>
        <dbReference type="Proteomes" id="UP000199608"/>
    </source>
</evidence>
<feature type="domain" description="Peptidoglycan beta-N-acetylmuramidase NamZ N-terminal" evidence="1">
    <location>
        <begin position="26"/>
        <end position="227"/>
    </location>
</feature>
<gene>
    <name evidence="3" type="ORF">SAMN04487931_11716</name>
</gene>
<accession>A0A1H2JY78</accession>
<dbReference type="PANTHER" id="PTHR42915:SF1">
    <property type="entry name" value="PEPTIDOGLYCAN BETA-N-ACETYLMURAMIDASE NAMZ"/>
    <property type="match status" value="1"/>
</dbReference>
<keyword evidence="4" id="KW-1185">Reference proteome</keyword>
<reference evidence="4" key="1">
    <citation type="submission" date="2016-10" db="EMBL/GenBank/DDBJ databases">
        <authorList>
            <person name="Varghese N."/>
            <person name="Submissions S."/>
        </authorList>
    </citation>
    <scope>NUCLEOTIDE SEQUENCE [LARGE SCALE GENOMIC DNA]</scope>
    <source>
        <strain evidence="4">DSM 3384</strain>
    </source>
</reference>